<dbReference type="AlphaFoldDB" id="A0A6I6JSG7"/>
<dbReference type="InterPro" id="IPR028994">
    <property type="entry name" value="Integrin_alpha_N"/>
</dbReference>
<keyword evidence="4" id="KW-1185">Reference proteome</keyword>
<sequence length="829" mass="92748">MILKIKNILSVFLVIINSIVIGQVPFEHVIIDENGPTNPWGKAVGDLNKDGFPDLLTGGRMGNLVWYRYPNWEKEIISGDEIKTDIEVSDINGDEIPDVLAIGHQSLNWYQGPDWKKHIVRQQIVVHDIEIEDLNNDSKPDIVARNQKNSTYTGDTIHIFIQGETPDTWNYSSLPCPEGEGLQVIDINIDGRPDLLIGGIWYENTGDMDNWINHSYAPSWEYPHTYISTGDINGDSLNDVVLAPAEPGGGGMYKIAWYEQPKDVYEEWTEHIIIDEIETVCHFVGAADFNNDSKIDIAVAEMHQSIDPDEIFLLLNQDNGETWQKQLLATTGSHSMKIVDIGLDGDFDLYGANWNDNTKVELWQNYTMDTFSTSSNSLDKWQRHVIDDNKDWKSLFIASEDLNGDSLPEIITGAWWYTNPGVSEGEWVRHDIGSPLNNMALTYDFDSDGDIDILGTEGGESLANANFVWARNDGAGNFTVFDNIEPAQGDFLQGAAIIKKGEESPYLVALSWHGSGQGVQTLTVPSNPSEEIWTWKKISSFSQDECLSAGDIDLDGEPDLLLGTTWLKNNLNSWQLDTIHFLDEEPDRNKLADVNNDSLPDAVIGFQAISTLGKLAWYERPDSISAEWKENVIDFIVGPMSLDATDMDEDGDIDIVAGEHNLAEPDSAGMYIYENLTGNGKVWARHLVYKGDEHHDGAITTDIDNDGDLDILSIGWGHKKVLLYENLEKTVTPNSTINKKEVPTKLKVYPNPASDKITIDLKTQGSGAINIKVFNSNGIMVYHNSKNIDGRLFTAAISTQRWETGIYFIKIQTREEVLTDKFLILSELK</sequence>
<evidence type="ECO:0000256" key="1">
    <source>
        <dbReference type="ARBA" id="ARBA00022729"/>
    </source>
</evidence>
<dbReference type="PANTHER" id="PTHR44103">
    <property type="entry name" value="PROPROTEIN CONVERTASE P"/>
    <property type="match status" value="1"/>
</dbReference>
<reference evidence="3 4" key="1">
    <citation type="submission" date="2019-11" db="EMBL/GenBank/DDBJ databases">
        <authorList>
            <person name="Zheng R.K."/>
            <person name="Sun C.M."/>
        </authorList>
    </citation>
    <scope>NUCLEOTIDE SEQUENCE [LARGE SCALE GENOMIC DNA]</scope>
    <source>
        <strain evidence="3 4">WC007</strain>
    </source>
</reference>
<dbReference type="EMBL" id="CP046401">
    <property type="protein sequence ID" value="QGY45956.1"/>
    <property type="molecule type" value="Genomic_DNA"/>
</dbReference>
<keyword evidence="1" id="KW-0732">Signal</keyword>
<dbReference type="RefSeq" id="WP_158869095.1">
    <property type="nucleotide sequence ID" value="NZ_CP046401.1"/>
</dbReference>
<dbReference type="Gene3D" id="2.130.10.130">
    <property type="entry name" value="Integrin alpha, N-terminal"/>
    <property type="match status" value="1"/>
</dbReference>
<dbReference type="KEGG" id="mcos:GM418_20470"/>
<evidence type="ECO:0000313" key="3">
    <source>
        <dbReference type="EMBL" id="QGY45956.1"/>
    </source>
</evidence>
<organism evidence="3 4">
    <name type="scientific">Maribellus comscasis</name>
    <dbReference type="NCBI Taxonomy" id="2681766"/>
    <lineage>
        <taxon>Bacteria</taxon>
        <taxon>Pseudomonadati</taxon>
        <taxon>Bacteroidota</taxon>
        <taxon>Bacteroidia</taxon>
        <taxon>Marinilabiliales</taxon>
        <taxon>Prolixibacteraceae</taxon>
        <taxon>Maribellus</taxon>
    </lineage>
</organism>
<proteinExistence type="predicted"/>
<evidence type="ECO:0000313" key="4">
    <source>
        <dbReference type="Proteomes" id="UP000428260"/>
    </source>
</evidence>
<dbReference type="InterPro" id="IPR013517">
    <property type="entry name" value="FG-GAP"/>
</dbReference>
<dbReference type="Proteomes" id="UP000428260">
    <property type="component" value="Chromosome"/>
</dbReference>
<dbReference type="SUPFAM" id="SSF69318">
    <property type="entry name" value="Integrin alpha N-terminal domain"/>
    <property type="match status" value="2"/>
</dbReference>
<accession>A0A6I6JSG7</accession>
<dbReference type="Pfam" id="PF18962">
    <property type="entry name" value="Por_Secre_tail"/>
    <property type="match status" value="1"/>
</dbReference>
<name>A0A6I6JSG7_9BACT</name>
<dbReference type="Pfam" id="PF13517">
    <property type="entry name" value="FG-GAP_3"/>
    <property type="match status" value="3"/>
</dbReference>
<dbReference type="PANTHER" id="PTHR44103:SF1">
    <property type="entry name" value="PROPROTEIN CONVERTASE P"/>
    <property type="match status" value="1"/>
</dbReference>
<feature type="domain" description="Secretion system C-terminal sorting" evidence="2">
    <location>
        <begin position="748"/>
        <end position="824"/>
    </location>
</feature>
<protein>
    <submittedName>
        <fullName evidence="3">T9SS type A sorting domain-containing protein</fullName>
    </submittedName>
</protein>
<dbReference type="NCBIfam" id="TIGR04183">
    <property type="entry name" value="Por_Secre_tail"/>
    <property type="match status" value="1"/>
</dbReference>
<dbReference type="InterPro" id="IPR026444">
    <property type="entry name" value="Secre_tail"/>
</dbReference>
<evidence type="ECO:0000259" key="2">
    <source>
        <dbReference type="Pfam" id="PF18962"/>
    </source>
</evidence>
<gene>
    <name evidence="3" type="ORF">GM418_20470</name>
</gene>